<sequence length="595" mass="67345">MGAGSSSISDLASNQYLKRFVSTEVITANDPFWNQLLSFTFSIPDTSADHRLLEESVTSLYMELLQNHATSGNVAALIRVFLSRATELKASAQCDNVFTWQAYNALFIVRCVCKLLVQHLSEEEVIEVLQTPPPSTEGTLPEDNSNLVEDLVTSLVEIIVDVPLVDLTYSLHHEATTTLLVLTSALVFASGELCYLTILKMLMTGRASIHACLFVKTLLKRFMAQDKQPVKSEGGSVVLGLASGLWNVLTLGLVGSGEDSSKKGPESPLASQSVLLLLVLANHYTADRTTRNPYRQALLHAQNFHDPAESTPTQAVATFKLEFATLYKTLYMHLHDDQTTLLLYLLLHKNEDFRTYVLARTDMESLILPILHTLYHAPDSTSHHIYMSLIILLILSEDDSFNKTIHDIPLKNITWYTERLISDISLGGLLILVVIRTITYNMTKMRLSDVSVLEEVLRMVLEILNSVLTHQLSHNHNLVYTLLYKRHLFHPFSTHPNFQDVTQNIEMVLSYLMGRLETTKRDPGVHDVQEVIQQGVLHLPKDRLKKFPELKFKYVEENEPEEFFIPYVWTLVYHKSGLYWNPKCICMFDPSQPDG</sequence>
<keyword evidence="3" id="KW-0519">Myristate</keyword>
<protein>
    <recommendedName>
        <fullName evidence="2">Dymeclin</fullName>
    </recommendedName>
</protein>
<dbReference type="PANTHER" id="PTHR12895">
    <property type="entry name" value="DYMECLIN"/>
    <property type="match status" value="1"/>
</dbReference>
<evidence type="ECO:0000313" key="6">
    <source>
        <dbReference type="Proteomes" id="UP001445076"/>
    </source>
</evidence>
<dbReference type="GO" id="GO:0007030">
    <property type="term" value="P:Golgi organization"/>
    <property type="evidence" value="ECO:0007669"/>
    <property type="project" value="TreeGrafter"/>
</dbReference>
<proteinExistence type="inferred from homology"/>
<evidence type="ECO:0000256" key="2">
    <source>
        <dbReference type="ARBA" id="ARBA00015736"/>
    </source>
</evidence>
<comment type="caution">
    <text evidence="5">The sequence shown here is derived from an EMBL/GenBank/DDBJ whole genome shotgun (WGS) entry which is preliminary data.</text>
</comment>
<evidence type="ECO:0000256" key="1">
    <source>
        <dbReference type="ARBA" id="ARBA00010603"/>
    </source>
</evidence>
<reference evidence="5 6" key="1">
    <citation type="journal article" date="2024" name="BMC Genomics">
        <title>Genome assembly of redclaw crayfish (Cherax quadricarinatus) provides insights into its immune adaptation and hypoxia tolerance.</title>
        <authorList>
            <person name="Liu Z."/>
            <person name="Zheng J."/>
            <person name="Li H."/>
            <person name="Fang K."/>
            <person name="Wang S."/>
            <person name="He J."/>
            <person name="Zhou D."/>
            <person name="Weng S."/>
            <person name="Chi M."/>
            <person name="Gu Z."/>
            <person name="He J."/>
            <person name="Li F."/>
            <person name="Wang M."/>
        </authorList>
    </citation>
    <scope>NUCLEOTIDE SEQUENCE [LARGE SCALE GENOMIC DNA]</scope>
    <source>
        <strain evidence="5">ZL_2023a</strain>
    </source>
</reference>
<dbReference type="AlphaFoldDB" id="A0AAW0X2X6"/>
<organism evidence="5 6">
    <name type="scientific">Cherax quadricarinatus</name>
    <name type="common">Australian red claw crayfish</name>
    <dbReference type="NCBI Taxonomy" id="27406"/>
    <lineage>
        <taxon>Eukaryota</taxon>
        <taxon>Metazoa</taxon>
        <taxon>Ecdysozoa</taxon>
        <taxon>Arthropoda</taxon>
        <taxon>Crustacea</taxon>
        <taxon>Multicrustacea</taxon>
        <taxon>Malacostraca</taxon>
        <taxon>Eumalacostraca</taxon>
        <taxon>Eucarida</taxon>
        <taxon>Decapoda</taxon>
        <taxon>Pleocyemata</taxon>
        <taxon>Astacidea</taxon>
        <taxon>Parastacoidea</taxon>
        <taxon>Parastacidae</taxon>
        <taxon>Cherax</taxon>
    </lineage>
</organism>
<dbReference type="Proteomes" id="UP001445076">
    <property type="component" value="Unassembled WGS sequence"/>
</dbReference>
<name>A0AAW0X2X6_CHEQU</name>
<comment type="similarity">
    <text evidence="1">Belongs to the dymeclin family.</text>
</comment>
<evidence type="ECO:0000256" key="3">
    <source>
        <dbReference type="ARBA" id="ARBA00022707"/>
    </source>
</evidence>
<dbReference type="EMBL" id="JARKIK010000057">
    <property type="protein sequence ID" value="KAK8732404.1"/>
    <property type="molecule type" value="Genomic_DNA"/>
</dbReference>
<evidence type="ECO:0000256" key="4">
    <source>
        <dbReference type="ARBA" id="ARBA00023288"/>
    </source>
</evidence>
<dbReference type="InterPro" id="IPR019142">
    <property type="entry name" value="Dymeclin"/>
</dbReference>
<evidence type="ECO:0000313" key="5">
    <source>
        <dbReference type="EMBL" id="KAK8732404.1"/>
    </source>
</evidence>
<accession>A0AAW0X2X6</accession>
<dbReference type="PANTHER" id="PTHR12895:SF9">
    <property type="entry name" value="DYMECLIN"/>
    <property type="match status" value="1"/>
</dbReference>
<keyword evidence="4" id="KW-0449">Lipoprotein</keyword>
<dbReference type="Pfam" id="PF09742">
    <property type="entry name" value="Dymeclin"/>
    <property type="match status" value="2"/>
</dbReference>
<dbReference type="GO" id="GO:0005794">
    <property type="term" value="C:Golgi apparatus"/>
    <property type="evidence" value="ECO:0007669"/>
    <property type="project" value="TreeGrafter"/>
</dbReference>
<gene>
    <name evidence="5" type="ORF">OTU49_007076</name>
</gene>
<keyword evidence="6" id="KW-1185">Reference proteome</keyword>